<evidence type="ECO:0000313" key="2">
    <source>
        <dbReference type="Proteomes" id="UP001158576"/>
    </source>
</evidence>
<protein>
    <submittedName>
        <fullName evidence="1">Oidioi.mRNA.OKI2018_I69.chr2.g5312.t1.cds</fullName>
    </submittedName>
</protein>
<dbReference type="EMBL" id="OU015567">
    <property type="protein sequence ID" value="CAG5110966.1"/>
    <property type="molecule type" value="Genomic_DNA"/>
</dbReference>
<reference evidence="1 2" key="1">
    <citation type="submission" date="2021-04" db="EMBL/GenBank/DDBJ databases">
        <authorList>
            <person name="Bliznina A."/>
        </authorList>
    </citation>
    <scope>NUCLEOTIDE SEQUENCE [LARGE SCALE GENOMIC DNA]</scope>
</reference>
<gene>
    <name evidence="1" type="ORF">OKIOD_LOCUS14077</name>
</gene>
<name>A0ABN7SZI7_OIKDI</name>
<accession>A0ABN7SZI7</accession>
<evidence type="ECO:0000313" key="1">
    <source>
        <dbReference type="EMBL" id="CAG5110966.1"/>
    </source>
</evidence>
<organism evidence="1 2">
    <name type="scientific">Oikopleura dioica</name>
    <name type="common">Tunicate</name>
    <dbReference type="NCBI Taxonomy" id="34765"/>
    <lineage>
        <taxon>Eukaryota</taxon>
        <taxon>Metazoa</taxon>
        <taxon>Chordata</taxon>
        <taxon>Tunicata</taxon>
        <taxon>Appendicularia</taxon>
        <taxon>Copelata</taxon>
        <taxon>Oikopleuridae</taxon>
        <taxon>Oikopleura</taxon>
    </lineage>
</organism>
<proteinExistence type="predicted"/>
<dbReference type="Proteomes" id="UP001158576">
    <property type="component" value="Chromosome 2"/>
</dbReference>
<sequence length="143" mass="16021">MKVLGLFFGGLGVMARINDRAGFIEEYDDQDEDTRNEGFEAFAIENLDGAGRNGKPKWRKVQNSKCGGIAAPNENGVFWRCSVLELAKRTKKRCRAFCMNRRKTSFNEDAIRKVICDKELGWRPGGAGRFIAGPFNFDSISCS</sequence>
<keyword evidence="2" id="KW-1185">Reference proteome</keyword>